<evidence type="ECO:0000256" key="4">
    <source>
        <dbReference type="ARBA" id="ARBA00022989"/>
    </source>
</evidence>
<dbReference type="Proteomes" id="UP001195903">
    <property type="component" value="Unassembled WGS sequence"/>
</dbReference>
<dbReference type="InterPro" id="IPR001123">
    <property type="entry name" value="LeuE-type"/>
</dbReference>
<feature type="transmembrane region" description="Helical" evidence="6">
    <location>
        <begin position="149"/>
        <end position="171"/>
    </location>
</feature>
<feature type="transmembrane region" description="Helical" evidence="6">
    <location>
        <begin position="218"/>
        <end position="239"/>
    </location>
</feature>
<evidence type="ECO:0000256" key="3">
    <source>
        <dbReference type="ARBA" id="ARBA00022692"/>
    </source>
</evidence>
<keyword evidence="3 6" id="KW-0812">Transmembrane</keyword>
<keyword evidence="5 6" id="KW-0472">Membrane</keyword>
<dbReference type="RefSeq" id="WP_214507891.1">
    <property type="nucleotide sequence ID" value="NZ_JAHEPS010000005.1"/>
</dbReference>
<protein>
    <submittedName>
        <fullName evidence="7">LysE family transporter</fullName>
    </submittedName>
</protein>
<gene>
    <name evidence="7" type="ORF">KJI95_14435</name>
</gene>
<evidence type="ECO:0000256" key="2">
    <source>
        <dbReference type="ARBA" id="ARBA00022475"/>
    </source>
</evidence>
<feature type="transmembrane region" description="Helical" evidence="6">
    <location>
        <begin position="72"/>
        <end position="95"/>
    </location>
</feature>
<evidence type="ECO:0000313" key="7">
    <source>
        <dbReference type="EMBL" id="MBT1445708.1"/>
    </source>
</evidence>
<reference evidence="7 8" key="1">
    <citation type="submission" date="2021-05" db="EMBL/GenBank/DDBJ databases">
        <title>Shewanella sp. JM162201.</title>
        <authorList>
            <person name="Xu S."/>
            <person name="Li A."/>
        </authorList>
    </citation>
    <scope>NUCLEOTIDE SEQUENCE [LARGE SCALE GENOMIC DNA]</scope>
    <source>
        <strain evidence="7 8">JM162201</strain>
    </source>
</reference>
<organism evidence="7 8">
    <name type="scientific">Shewanella jiangmenensis</name>
    <dbReference type="NCBI Taxonomy" id="2837387"/>
    <lineage>
        <taxon>Bacteria</taxon>
        <taxon>Pseudomonadati</taxon>
        <taxon>Pseudomonadota</taxon>
        <taxon>Gammaproteobacteria</taxon>
        <taxon>Alteromonadales</taxon>
        <taxon>Shewanellaceae</taxon>
        <taxon>Shewanella</taxon>
    </lineage>
</organism>
<feature type="transmembrane region" description="Helical" evidence="6">
    <location>
        <begin position="39"/>
        <end position="66"/>
    </location>
</feature>
<feature type="transmembrane region" description="Helical" evidence="6">
    <location>
        <begin position="183"/>
        <end position="206"/>
    </location>
</feature>
<dbReference type="Pfam" id="PF01810">
    <property type="entry name" value="LysE"/>
    <property type="match status" value="1"/>
</dbReference>
<comment type="subcellular location">
    <subcellularLocation>
        <location evidence="1">Cell membrane</location>
        <topology evidence="1">Multi-pass membrane protein</topology>
    </subcellularLocation>
</comment>
<feature type="transmembrane region" description="Helical" evidence="6">
    <location>
        <begin position="6"/>
        <end position="27"/>
    </location>
</feature>
<keyword evidence="4 6" id="KW-1133">Transmembrane helix</keyword>
<evidence type="ECO:0000256" key="5">
    <source>
        <dbReference type="ARBA" id="ARBA00023136"/>
    </source>
</evidence>
<keyword evidence="8" id="KW-1185">Reference proteome</keyword>
<dbReference type="PANTHER" id="PTHR30086">
    <property type="entry name" value="ARGININE EXPORTER PROTEIN ARGO"/>
    <property type="match status" value="1"/>
</dbReference>
<keyword evidence="2" id="KW-1003">Cell membrane</keyword>
<evidence type="ECO:0000256" key="1">
    <source>
        <dbReference type="ARBA" id="ARBA00004651"/>
    </source>
</evidence>
<dbReference type="EMBL" id="JAHEPS010000005">
    <property type="protein sequence ID" value="MBT1445708.1"/>
    <property type="molecule type" value="Genomic_DNA"/>
</dbReference>
<evidence type="ECO:0000313" key="8">
    <source>
        <dbReference type="Proteomes" id="UP001195903"/>
    </source>
</evidence>
<accession>A0ABS5V9K3</accession>
<dbReference type="PANTHER" id="PTHR30086:SF17">
    <property type="entry name" value="LYSE FAMILY TRANSLOCATOR"/>
    <property type="match status" value="1"/>
</dbReference>
<name>A0ABS5V9K3_9GAMM</name>
<sequence>MLDWNLLASIALVHLVALASPGPDFAIMLKVTREQTRTAALMTALGIALAILLHTLASLTGLSLLIHTTPWLFIAVQALGALYLGYMGVGALMAVKQHFAARSAASAELVSESGVEGATDPDEREAKSLSTIKAHSTIKVLSPINALKLGLYTNLLNPKALVFFLTLFSALVGPEVNIETRSALLFLMFALSFGWFGLLAMVLTASKAQQLMTRIGPAIDLLVGVLFVTVSIAILQSLLLG</sequence>
<evidence type="ECO:0000256" key="6">
    <source>
        <dbReference type="SAM" id="Phobius"/>
    </source>
</evidence>
<comment type="caution">
    <text evidence="7">The sequence shown here is derived from an EMBL/GenBank/DDBJ whole genome shotgun (WGS) entry which is preliminary data.</text>
</comment>
<proteinExistence type="predicted"/>